<dbReference type="InterPro" id="IPR011010">
    <property type="entry name" value="DNA_brk_join_enz"/>
</dbReference>
<dbReference type="eggNOG" id="COG0582">
    <property type="taxonomic scope" value="Bacteria"/>
</dbReference>
<dbReference type="SUPFAM" id="SSF56349">
    <property type="entry name" value="DNA breaking-rejoining enzymes"/>
    <property type="match status" value="1"/>
</dbReference>
<dbReference type="STRING" id="1461693.ATO10_05886"/>
<dbReference type="GO" id="GO:0006310">
    <property type="term" value="P:DNA recombination"/>
    <property type="evidence" value="ECO:0007669"/>
    <property type="project" value="UniProtKB-KW"/>
</dbReference>
<dbReference type="PROSITE" id="PS51898">
    <property type="entry name" value="TYR_RECOMBINASE"/>
    <property type="match status" value="1"/>
</dbReference>
<keyword evidence="1" id="KW-0229">DNA integration</keyword>
<dbReference type="Gene3D" id="1.10.443.10">
    <property type="entry name" value="Intergrase catalytic core"/>
    <property type="match status" value="1"/>
</dbReference>
<sequence>MSTSRHQSSQMRLYDHAHRRLYINAEERRRFTNVAFACEPQIASLCLTLLYTGCRISEALELTTNAVQLEARVLTFRTLKRRNSQVYREVPIPPDLAELIGRAHNLPIAYPDWPLWGPPGHPLNRATAYRWVKSVMRRAGIQGKQACPKGLRHGYGIHALSSGVQLNMLQKWMGHASMSTTAIYANAVGAEEMAIADRMW</sequence>
<dbReference type="GO" id="GO:0015074">
    <property type="term" value="P:DNA integration"/>
    <property type="evidence" value="ECO:0007669"/>
    <property type="project" value="UniProtKB-KW"/>
</dbReference>
<keyword evidence="2" id="KW-0233">DNA recombination</keyword>
<gene>
    <name evidence="4" type="ORF">ATO10_05886</name>
</gene>
<evidence type="ECO:0000256" key="2">
    <source>
        <dbReference type="ARBA" id="ARBA00023172"/>
    </source>
</evidence>
<evidence type="ECO:0000313" key="4">
    <source>
        <dbReference type="EMBL" id="KCV82448.1"/>
    </source>
</evidence>
<evidence type="ECO:0000259" key="3">
    <source>
        <dbReference type="PROSITE" id="PS51898"/>
    </source>
</evidence>
<dbReference type="EMBL" id="AQQY01000003">
    <property type="protein sequence ID" value="KCV82448.1"/>
    <property type="molecule type" value="Genomic_DNA"/>
</dbReference>
<dbReference type="Proteomes" id="UP000024836">
    <property type="component" value="Unassembled WGS sequence"/>
</dbReference>
<feature type="domain" description="Tyr recombinase" evidence="3">
    <location>
        <begin position="18"/>
        <end position="197"/>
    </location>
</feature>
<dbReference type="Pfam" id="PF00589">
    <property type="entry name" value="Phage_integrase"/>
    <property type="match status" value="1"/>
</dbReference>
<dbReference type="InterPro" id="IPR002104">
    <property type="entry name" value="Integrase_catalytic"/>
</dbReference>
<organism evidence="4 5">
    <name type="scientific">Actibacterium atlanticum</name>
    <dbReference type="NCBI Taxonomy" id="1461693"/>
    <lineage>
        <taxon>Bacteria</taxon>
        <taxon>Pseudomonadati</taxon>
        <taxon>Pseudomonadota</taxon>
        <taxon>Alphaproteobacteria</taxon>
        <taxon>Rhodobacterales</taxon>
        <taxon>Roseobacteraceae</taxon>
        <taxon>Actibacterium</taxon>
    </lineage>
</organism>
<evidence type="ECO:0000256" key="1">
    <source>
        <dbReference type="ARBA" id="ARBA00022908"/>
    </source>
</evidence>
<evidence type="ECO:0000313" key="5">
    <source>
        <dbReference type="Proteomes" id="UP000024836"/>
    </source>
</evidence>
<proteinExistence type="predicted"/>
<dbReference type="CDD" id="cd00397">
    <property type="entry name" value="DNA_BRE_C"/>
    <property type="match status" value="1"/>
</dbReference>
<reference evidence="4 5" key="1">
    <citation type="submission" date="2013-04" db="EMBL/GenBank/DDBJ databases">
        <title>Shimia sp. 22II-S11-Z10 Genome Sequencing.</title>
        <authorList>
            <person name="Lai Q."/>
            <person name="Li G."/>
            <person name="Shao Z."/>
        </authorList>
    </citation>
    <scope>NUCLEOTIDE SEQUENCE [LARGE SCALE GENOMIC DNA]</scope>
    <source>
        <strain evidence="5">22II-S11-Z10</strain>
    </source>
</reference>
<dbReference type="OrthoDB" id="9801717at2"/>
<name>A0A058ZLL6_9RHOB</name>
<dbReference type="InterPro" id="IPR050090">
    <property type="entry name" value="Tyrosine_recombinase_XerCD"/>
</dbReference>
<dbReference type="AlphaFoldDB" id="A0A058ZLL6"/>
<keyword evidence="5" id="KW-1185">Reference proteome</keyword>
<protein>
    <submittedName>
        <fullName evidence="4">Integrase</fullName>
    </submittedName>
</protein>
<dbReference type="PANTHER" id="PTHR30349">
    <property type="entry name" value="PHAGE INTEGRASE-RELATED"/>
    <property type="match status" value="1"/>
</dbReference>
<dbReference type="GO" id="GO:0003677">
    <property type="term" value="F:DNA binding"/>
    <property type="evidence" value="ECO:0007669"/>
    <property type="project" value="InterPro"/>
</dbReference>
<accession>A0A058ZLL6</accession>
<dbReference type="InterPro" id="IPR013762">
    <property type="entry name" value="Integrase-like_cat_sf"/>
</dbReference>
<comment type="caution">
    <text evidence="4">The sequence shown here is derived from an EMBL/GenBank/DDBJ whole genome shotgun (WGS) entry which is preliminary data.</text>
</comment>
<dbReference type="PANTHER" id="PTHR30349:SF64">
    <property type="entry name" value="PROPHAGE INTEGRASE INTD-RELATED"/>
    <property type="match status" value="1"/>
</dbReference>
<dbReference type="RefSeq" id="WP_035249346.1">
    <property type="nucleotide sequence ID" value="NZ_AQQY01000003.1"/>
</dbReference>